<feature type="domain" description="Fido" evidence="1">
    <location>
        <begin position="7"/>
        <end position="127"/>
    </location>
</feature>
<evidence type="ECO:0000259" key="1">
    <source>
        <dbReference type="PROSITE" id="PS51459"/>
    </source>
</evidence>
<proteinExistence type="predicted"/>
<dbReference type="SUPFAM" id="SSF140931">
    <property type="entry name" value="Fic-like"/>
    <property type="match status" value="1"/>
</dbReference>
<dbReference type="PANTHER" id="PTHR39426">
    <property type="entry name" value="HOMOLOGY TO DEATH-ON-CURING PROTEIN OF PHAGE P1"/>
    <property type="match status" value="1"/>
</dbReference>
<dbReference type="PIRSF" id="PIRSF018297">
    <property type="entry name" value="Doc"/>
    <property type="match status" value="1"/>
</dbReference>
<dbReference type="AlphaFoldDB" id="A0AAP5M4R4"/>
<dbReference type="InterPro" id="IPR053737">
    <property type="entry name" value="Type_II_TA_Toxin"/>
</dbReference>
<dbReference type="Gene3D" id="1.20.120.1870">
    <property type="entry name" value="Fic/DOC protein, Fido domain"/>
    <property type="match status" value="1"/>
</dbReference>
<evidence type="ECO:0000313" key="3">
    <source>
        <dbReference type="Proteomes" id="UP000667802"/>
    </source>
</evidence>
<reference evidence="3" key="1">
    <citation type="journal article" date="2021" name="Science">
        <title>Hunting the eagle killer: A cyanobacterial neurotoxin causes vacuolar myelinopathy.</title>
        <authorList>
            <person name="Breinlinger S."/>
            <person name="Phillips T.J."/>
            <person name="Haram B.N."/>
            <person name="Mares J."/>
            <person name="Martinez Yerena J.A."/>
            <person name="Hrouzek P."/>
            <person name="Sobotka R."/>
            <person name="Henderson W.M."/>
            <person name="Schmieder P."/>
            <person name="Williams S.M."/>
            <person name="Lauderdale J.D."/>
            <person name="Wilde H.D."/>
            <person name="Gerrin W."/>
            <person name="Kust A."/>
            <person name="Washington J.W."/>
            <person name="Wagner C."/>
            <person name="Geier B."/>
            <person name="Liebeke M."/>
            <person name="Enke H."/>
            <person name="Niedermeyer T.H.J."/>
            <person name="Wilde S.B."/>
        </authorList>
    </citation>
    <scope>NUCLEOTIDE SEQUENCE [LARGE SCALE GENOMIC DNA]</scope>
    <source>
        <strain evidence="3">Thurmond2011</strain>
    </source>
</reference>
<dbReference type="InterPro" id="IPR036597">
    <property type="entry name" value="Fido-like_dom_sf"/>
</dbReference>
<dbReference type="InterPro" id="IPR003812">
    <property type="entry name" value="Fido"/>
</dbReference>
<dbReference type="RefSeq" id="WP_208338572.1">
    <property type="nucleotide sequence ID" value="NZ_CAWQFN010000191.1"/>
</dbReference>
<name>A0AAP5M4R4_9CYAN</name>
<protein>
    <submittedName>
        <fullName evidence="2">Type II toxin-antitoxin system death-on-curing family toxin</fullName>
    </submittedName>
</protein>
<accession>A0AAP5M4R4</accession>
<dbReference type="PANTHER" id="PTHR39426:SF1">
    <property type="entry name" value="HOMOLOGY TO DEATH-ON-CURING PROTEIN OF PHAGE P1"/>
    <property type="match status" value="1"/>
</dbReference>
<organism evidence="2 3">
    <name type="scientific">Aetokthonos hydrillicola Thurmond2011</name>
    <dbReference type="NCBI Taxonomy" id="2712845"/>
    <lineage>
        <taxon>Bacteria</taxon>
        <taxon>Bacillati</taxon>
        <taxon>Cyanobacteriota</taxon>
        <taxon>Cyanophyceae</taxon>
        <taxon>Nostocales</taxon>
        <taxon>Hapalosiphonaceae</taxon>
        <taxon>Aetokthonos</taxon>
    </lineage>
</organism>
<dbReference type="GO" id="GO:0016301">
    <property type="term" value="F:kinase activity"/>
    <property type="evidence" value="ECO:0007669"/>
    <property type="project" value="InterPro"/>
</dbReference>
<keyword evidence="3" id="KW-1185">Reference proteome</keyword>
<sequence length="129" mass="14195">MKEPTWIPLNVVQVIHAQQVAEYGGLPGVRDQGLLLSALTRPKNLLAYDENINLYDLAAPYAYGIIRNHPFIDGNKRTGLAVALTFLLFNDAPLIIEEVEAAVMIEMLAAGDLTESQLAEFFKGIAKKL</sequence>
<dbReference type="PROSITE" id="PS51459">
    <property type="entry name" value="FIDO"/>
    <property type="match status" value="1"/>
</dbReference>
<gene>
    <name evidence="2" type="ORF">G7B40_010980</name>
</gene>
<dbReference type="InterPro" id="IPR006440">
    <property type="entry name" value="Doc"/>
</dbReference>
<evidence type="ECO:0000313" key="2">
    <source>
        <dbReference type="EMBL" id="MDR9895086.1"/>
    </source>
</evidence>
<dbReference type="EMBL" id="JAALHA020000004">
    <property type="protein sequence ID" value="MDR9895086.1"/>
    <property type="molecule type" value="Genomic_DNA"/>
</dbReference>
<dbReference type="Proteomes" id="UP000667802">
    <property type="component" value="Unassembled WGS sequence"/>
</dbReference>
<dbReference type="NCBIfam" id="TIGR01550">
    <property type="entry name" value="DOC_P1"/>
    <property type="match status" value="1"/>
</dbReference>
<comment type="caution">
    <text evidence="2">The sequence shown here is derived from an EMBL/GenBank/DDBJ whole genome shotgun (WGS) entry which is preliminary data.</text>
</comment>
<dbReference type="Pfam" id="PF02661">
    <property type="entry name" value="Fic"/>
    <property type="match status" value="1"/>
</dbReference>